<dbReference type="EMBL" id="BK015491">
    <property type="protein sequence ID" value="DAE09732.1"/>
    <property type="molecule type" value="Genomic_DNA"/>
</dbReference>
<protein>
    <submittedName>
        <fullName evidence="2">Uncharacterized protein</fullName>
    </submittedName>
</protein>
<keyword evidence="1" id="KW-1133">Transmembrane helix</keyword>
<sequence>MAEDRDNDLDEQIRDAVRDNDTIEDGYVNVTRAVASYSMAITTAVSSLKILGDETASFSSKLIALSSLIAFTGPQVITLVKGVSSLAKSLKAGEGILAALTAATGSAGTAAAIMAIIPPLTVILTILGAIYATWKLLHREQDKNKKIT</sequence>
<keyword evidence="1" id="KW-0812">Transmembrane</keyword>
<proteinExistence type="predicted"/>
<evidence type="ECO:0000256" key="1">
    <source>
        <dbReference type="SAM" id="Phobius"/>
    </source>
</evidence>
<reference evidence="2" key="1">
    <citation type="journal article" date="2021" name="Proc. Natl. Acad. Sci. U.S.A.">
        <title>A Catalog of Tens of Thousands of Viruses from Human Metagenomes Reveals Hidden Associations with Chronic Diseases.</title>
        <authorList>
            <person name="Tisza M.J."/>
            <person name="Buck C.B."/>
        </authorList>
    </citation>
    <scope>NUCLEOTIDE SEQUENCE</scope>
    <source>
        <strain evidence="2">CtjhW4</strain>
    </source>
</reference>
<name>A0A8S5PTZ5_9CAUD</name>
<organism evidence="2">
    <name type="scientific">Myoviridae sp. ctjhW4</name>
    <dbReference type="NCBI Taxonomy" id="2825162"/>
    <lineage>
        <taxon>Viruses</taxon>
        <taxon>Duplodnaviria</taxon>
        <taxon>Heunggongvirae</taxon>
        <taxon>Uroviricota</taxon>
        <taxon>Caudoviricetes</taxon>
    </lineage>
</organism>
<accession>A0A8S5PTZ5</accession>
<feature type="transmembrane region" description="Helical" evidence="1">
    <location>
        <begin position="120"/>
        <end position="137"/>
    </location>
</feature>
<evidence type="ECO:0000313" key="2">
    <source>
        <dbReference type="EMBL" id="DAE09732.1"/>
    </source>
</evidence>
<keyword evidence="1" id="KW-0472">Membrane</keyword>